<keyword evidence="4" id="KW-1185">Reference proteome</keyword>
<evidence type="ECO:0000256" key="1">
    <source>
        <dbReference type="SAM" id="MobiDB-lite"/>
    </source>
</evidence>
<dbReference type="AlphaFoldDB" id="M3UTG6"/>
<dbReference type="EMBL" id="BAOP01000004">
    <property type="protein sequence ID" value="GAC78637.1"/>
    <property type="molecule type" value="Genomic_DNA"/>
</dbReference>
<dbReference type="Pfam" id="PF18726">
    <property type="entry name" value="HEPN_SAV_6107"/>
    <property type="match status" value="1"/>
</dbReference>
<name>M3UTG6_GORML</name>
<dbReference type="RefSeq" id="WP_008376760.1">
    <property type="nucleotide sequence ID" value="NZ_BAOP01000004.1"/>
</dbReference>
<dbReference type="STRING" id="410332.SAMN04488550_2758"/>
<sequence length="171" mass="18900">MARSQASARSSESTRGVVDERVVLRSRELLERAEALFEDASAVEDDGAERFRLFYLAAIRASAAVLAVHEPPGPVRRRRDARDAWSRIKAVAPEAHDLAEYFGGLSVMRGHVEAGLVKTVDSTLCARVERRAMEFLDVADATLLMYEQGKMPDRRRSTGRSGGRQADLLVS</sequence>
<feature type="domain" description="SAV-6107-like HEPN" evidence="2">
    <location>
        <begin position="44"/>
        <end position="138"/>
    </location>
</feature>
<dbReference type="Proteomes" id="UP000035009">
    <property type="component" value="Unassembled WGS sequence"/>
</dbReference>
<organism evidence="3 4">
    <name type="scientific">Gordonia malaquae NBRC 108250</name>
    <dbReference type="NCBI Taxonomy" id="1223542"/>
    <lineage>
        <taxon>Bacteria</taxon>
        <taxon>Bacillati</taxon>
        <taxon>Actinomycetota</taxon>
        <taxon>Actinomycetes</taxon>
        <taxon>Mycobacteriales</taxon>
        <taxon>Gordoniaceae</taxon>
        <taxon>Gordonia</taxon>
    </lineage>
</organism>
<dbReference type="OrthoDB" id="4379332at2"/>
<evidence type="ECO:0000313" key="3">
    <source>
        <dbReference type="EMBL" id="GAC78637.1"/>
    </source>
</evidence>
<gene>
    <name evidence="3" type="ORF">GM1_004_00820</name>
</gene>
<reference evidence="3 4" key="1">
    <citation type="submission" date="2013-02" db="EMBL/GenBank/DDBJ databases">
        <title>Whole genome shotgun sequence of Gordonia malaquae NBRC 108250.</title>
        <authorList>
            <person name="Yoshida I."/>
            <person name="Hosoyama A."/>
            <person name="Tsuchikane K."/>
            <person name="Ando Y."/>
            <person name="Baba S."/>
            <person name="Ohji S."/>
            <person name="Hamada M."/>
            <person name="Tamura T."/>
            <person name="Yamazoe A."/>
            <person name="Yamazaki S."/>
            <person name="Fujita N."/>
        </authorList>
    </citation>
    <scope>NUCLEOTIDE SEQUENCE [LARGE SCALE GENOMIC DNA]</scope>
    <source>
        <strain evidence="3 4">NBRC 108250</strain>
    </source>
</reference>
<evidence type="ECO:0000259" key="2">
    <source>
        <dbReference type="Pfam" id="PF18726"/>
    </source>
</evidence>
<dbReference type="InterPro" id="IPR040891">
    <property type="entry name" value="HEPN_SAV_6107"/>
</dbReference>
<proteinExistence type="predicted"/>
<accession>M3UTG6</accession>
<protein>
    <recommendedName>
        <fullName evidence="2">SAV-6107-like HEPN domain-containing protein</fullName>
    </recommendedName>
</protein>
<dbReference type="eggNOG" id="ENOG5033X83">
    <property type="taxonomic scope" value="Bacteria"/>
</dbReference>
<evidence type="ECO:0000313" key="4">
    <source>
        <dbReference type="Proteomes" id="UP000035009"/>
    </source>
</evidence>
<feature type="region of interest" description="Disordered" evidence="1">
    <location>
        <begin position="150"/>
        <end position="171"/>
    </location>
</feature>
<comment type="caution">
    <text evidence="3">The sequence shown here is derived from an EMBL/GenBank/DDBJ whole genome shotgun (WGS) entry which is preliminary data.</text>
</comment>